<evidence type="ECO:0000256" key="1">
    <source>
        <dbReference type="ARBA" id="ARBA00005568"/>
    </source>
</evidence>
<evidence type="ECO:0000313" key="5">
    <source>
        <dbReference type="EMBL" id="RZO74458.1"/>
    </source>
</evidence>
<dbReference type="Proteomes" id="UP000320404">
    <property type="component" value="Unassembled WGS sequence"/>
</dbReference>
<dbReference type="InterPro" id="IPR040442">
    <property type="entry name" value="Pyrv_kinase-like_dom_sf"/>
</dbReference>
<proteinExistence type="inferred from homology"/>
<dbReference type="Gene3D" id="3.20.20.60">
    <property type="entry name" value="Phosphoenolpyruvate-binding domains"/>
    <property type="match status" value="1"/>
</dbReference>
<dbReference type="InterPro" id="IPR005000">
    <property type="entry name" value="Aldolase/citrate-lyase_domain"/>
</dbReference>
<dbReference type="Pfam" id="PF03328">
    <property type="entry name" value="HpcH_HpaI"/>
    <property type="match status" value="1"/>
</dbReference>
<dbReference type="PANTHER" id="PTHR30502:SF0">
    <property type="entry name" value="PHOSPHOENOLPYRUVATE CARBOXYLASE FAMILY PROTEIN"/>
    <property type="match status" value="1"/>
</dbReference>
<accession>A0A520RW89</accession>
<keyword evidence="2" id="KW-0479">Metal-binding</keyword>
<feature type="domain" description="HpcH/HpaI aldolase/citrate lyase" evidence="4">
    <location>
        <begin position="21"/>
        <end position="123"/>
    </location>
</feature>
<feature type="non-terminal residue" evidence="5">
    <location>
        <position position="130"/>
    </location>
</feature>
<evidence type="ECO:0000259" key="4">
    <source>
        <dbReference type="Pfam" id="PF03328"/>
    </source>
</evidence>
<dbReference type="InterPro" id="IPR050251">
    <property type="entry name" value="HpcH-HpaI_aldolase"/>
</dbReference>
<dbReference type="GO" id="GO:0046872">
    <property type="term" value="F:metal ion binding"/>
    <property type="evidence" value="ECO:0007669"/>
    <property type="project" value="UniProtKB-KW"/>
</dbReference>
<sequence length="130" mass="13527">MFDALINKSIQPPLAQEASLIGAWLNLASSLVAEAVAAIGFDWLLIDAEHGPNDVPSVLAQLQAVGAYPAVPVVRIPNHDAALIKRYLDIGAHNLLVPMVDTAKQATAIVQASRYPTAGIRGAGAGLARA</sequence>
<comment type="similarity">
    <text evidence="1">Belongs to the HpcH/HpaI aldolase family.</text>
</comment>
<dbReference type="AlphaFoldDB" id="A0A520RW89"/>
<keyword evidence="3" id="KW-0456">Lyase</keyword>
<gene>
    <name evidence="5" type="ORF">EVA69_05900</name>
</gene>
<evidence type="ECO:0000256" key="2">
    <source>
        <dbReference type="ARBA" id="ARBA00022723"/>
    </source>
</evidence>
<evidence type="ECO:0000313" key="6">
    <source>
        <dbReference type="Proteomes" id="UP000320404"/>
    </source>
</evidence>
<dbReference type="EMBL" id="SHAH01000100">
    <property type="protein sequence ID" value="RZO74458.1"/>
    <property type="molecule type" value="Genomic_DNA"/>
</dbReference>
<evidence type="ECO:0000256" key="3">
    <source>
        <dbReference type="ARBA" id="ARBA00023239"/>
    </source>
</evidence>
<dbReference type="PANTHER" id="PTHR30502">
    <property type="entry name" value="2-KETO-3-DEOXY-L-RHAMNONATE ALDOLASE"/>
    <property type="match status" value="1"/>
</dbReference>
<dbReference type="GO" id="GO:0005737">
    <property type="term" value="C:cytoplasm"/>
    <property type="evidence" value="ECO:0007669"/>
    <property type="project" value="TreeGrafter"/>
</dbReference>
<dbReference type="GO" id="GO:0016832">
    <property type="term" value="F:aldehyde-lyase activity"/>
    <property type="evidence" value="ECO:0007669"/>
    <property type="project" value="TreeGrafter"/>
</dbReference>
<comment type="caution">
    <text evidence="5">The sequence shown here is derived from an EMBL/GenBank/DDBJ whole genome shotgun (WGS) entry which is preliminary data.</text>
</comment>
<reference evidence="5 6" key="1">
    <citation type="submission" date="2019-02" db="EMBL/GenBank/DDBJ databases">
        <title>Prokaryotic population dynamics and viral predation in marine succession experiment using metagenomics: the confinement effect.</title>
        <authorList>
            <person name="Haro-Moreno J.M."/>
            <person name="Rodriguez-Valera F."/>
            <person name="Lopez-Perez M."/>
        </authorList>
    </citation>
    <scope>NUCLEOTIDE SEQUENCE [LARGE SCALE GENOMIC DNA]</scope>
    <source>
        <strain evidence="5">MED-G158</strain>
    </source>
</reference>
<dbReference type="SUPFAM" id="SSF51621">
    <property type="entry name" value="Phosphoenolpyruvate/pyruvate domain"/>
    <property type="match status" value="1"/>
</dbReference>
<protein>
    <recommendedName>
        <fullName evidence="4">HpcH/HpaI aldolase/citrate lyase domain-containing protein</fullName>
    </recommendedName>
</protein>
<name>A0A520RW89_9GAMM</name>
<dbReference type="InterPro" id="IPR015813">
    <property type="entry name" value="Pyrv/PenolPyrv_kinase-like_dom"/>
</dbReference>
<organism evidence="5 6">
    <name type="scientific">OM182 bacterium</name>
    <dbReference type="NCBI Taxonomy" id="2510334"/>
    <lineage>
        <taxon>Bacteria</taxon>
        <taxon>Pseudomonadati</taxon>
        <taxon>Pseudomonadota</taxon>
        <taxon>Gammaproteobacteria</taxon>
        <taxon>OMG group</taxon>
        <taxon>OM182 clade</taxon>
    </lineage>
</organism>